<dbReference type="AlphaFoldDB" id="A0A164YH79"/>
<gene>
    <name evidence="1" type="ORF">SISNIDRAFT_288720</name>
</gene>
<evidence type="ECO:0000313" key="2">
    <source>
        <dbReference type="Proteomes" id="UP000076722"/>
    </source>
</evidence>
<sequence>MPCIRRLRLMREMDGWGTRVRRDPAPDLIRLSVGTVSVSVALKYGPRMTWESSPYSTAEYCAPLFSRPHPASREIRRSLSNRWLVRGDTGHLGLMSAPLCLKLRSIRPRRSTPAIARQAASALASPHSIPSDAFRGHSLCAVDLHQKLVHRNLDHIRGAEFQKQK</sequence>
<evidence type="ECO:0000313" key="1">
    <source>
        <dbReference type="EMBL" id="KZS96910.1"/>
    </source>
</evidence>
<dbReference type="EMBL" id="KV419398">
    <property type="protein sequence ID" value="KZS96910.1"/>
    <property type="molecule type" value="Genomic_DNA"/>
</dbReference>
<keyword evidence="2" id="KW-1185">Reference proteome</keyword>
<name>A0A164YH79_9AGAM</name>
<dbReference type="Proteomes" id="UP000076722">
    <property type="component" value="Unassembled WGS sequence"/>
</dbReference>
<proteinExistence type="predicted"/>
<reference evidence="1 2" key="1">
    <citation type="journal article" date="2016" name="Mol. Biol. Evol.">
        <title>Comparative Genomics of Early-Diverging Mushroom-Forming Fungi Provides Insights into the Origins of Lignocellulose Decay Capabilities.</title>
        <authorList>
            <person name="Nagy L.G."/>
            <person name="Riley R."/>
            <person name="Tritt A."/>
            <person name="Adam C."/>
            <person name="Daum C."/>
            <person name="Floudas D."/>
            <person name="Sun H."/>
            <person name="Yadav J.S."/>
            <person name="Pangilinan J."/>
            <person name="Larsson K.H."/>
            <person name="Matsuura K."/>
            <person name="Barry K."/>
            <person name="Labutti K."/>
            <person name="Kuo R."/>
            <person name="Ohm R.A."/>
            <person name="Bhattacharya S.S."/>
            <person name="Shirouzu T."/>
            <person name="Yoshinaga Y."/>
            <person name="Martin F.M."/>
            <person name="Grigoriev I.V."/>
            <person name="Hibbett D.S."/>
        </authorList>
    </citation>
    <scope>NUCLEOTIDE SEQUENCE [LARGE SCALE GENOMIC DNA]</scope>
    <source>
        <strain evidence="1 2">HHB9708</strain>
    </source>
</reference>
<accession>A0A164YH79</accession>
<organism evidence="1 2">
    <name type="scientific">Sistotremastrum niveocremeum HHB9708</name>
    <dbReference type="NCBI Taxonomy" id="1314777"/>
    <lineage>
        <taxon>Eukaryota</taxon>
        <taxon>Fungi</taxon>
        <taxon>Dikarya</taxon>
        <taxon>Basidiomycota</taxon>
        <taxon>Agaricomycotina</taxon>
        <taxon>Agaricomycetes</taxon>
        <taxon>Sistotremastrales</taxon>
        <taxon>Sistotremastraceae</taxon>
        <taxon>Sertulicium</taxon>
        <taxon>Sertulicium niveocremeum</taxon>
    </lineage>
</organism>
<protein>
    <submittedName>
        <fullName evidence="1">Uncharacterized protein</fullName>
    </submittedName>
</protein>